<feature type="domain" description="Knr4/Smi1-like" evidence="1">
    <location>
        <begin position="22"/>
        <end position="134"/>
    </location>
</feature>
<dbReference type="AlphaFoldDB" id="A0A2T4Z6P8"/>
<sequence length="154" mass="17810">MSLNKIIELINLYGEKDDFSERASDKQISKIEQDLDVILPNSYQWFLKHFGHGGIAGVEILGTTAMGVYPVINATIYCRRYNLPPSFVLIENVDEWVNCLDTARMNNGECPVVSWDRFGNSRIKYDNFYDFLFDQFRQAVDNLDEEGLVLKNDR</sequence>
<dbReference type="SUPFAM" id="SSF160631">
    <property type="entry name" value="SMI1/KNR4-like"/>
    <property type="match status" value="1"/>
</dbReference>
<dbReference type="InterPro" id="IPR018958">
    <property type="entry name" value="Knr4/Smi1-like_dom"/>
</dbReference>
<evidence type="ECO:0000313" key="3">
    <source>
        <dbReference type="Proteomes" id="UP000241639"/>
    </source>
</evidence>
<protein>
    <submittedName>
        <fullName evidence="2">SUKH superfamily protein</fullName>
    </submittedName>
</protein>
<reference evidence="2 3" key="1">
    <citation type="submission" date="2018-04" db="EMBL/GenBank/DDBJ databases">
        <title>Genomic Encyclopedia of Archaeal and Bacterial Type Strains, Phase II (KMG-II): from individual species to whole genera.</title>
        <authorList>
            <person name="Goeker M."/>
        </authorList>
    </citation>
    <scope>NUCLEOTIDE SEQUENCE [LARGE SCALE GENOMIC DNA]</scope>
    <source>
        <strain evidence="2 3">DSM 45169</strain>
    </source>
</reference>
<keyword evidence="3" id="KW-1185">Reference proteome</keyword>
<gene>
    <name evidence="2" type="ORF">C8J48_0099</name>
</gene>
<comment type="caution">
    <text evidence="2">The sequence shown here is derived from an EMBL/GenBank/DDBJ whole genome shotgun (WGS) entry which is preliminary data.</text>
</comment>
<dbReference type="EMBL" id="PZZP01000001">
    <property type="protein sequence ID" value="PTM57550.1"/>
    <property type="molecule type" value="Genomic_DNA"/>
</dbReference>
<dbReference type="Pfam" id="PF14567">
    <property type="entry name" value="SUKH_5"/>
    <property type="match status" value="1"/>
</dbReference>
<dbReference type="Proteomes" id="UP000241639">
    <property type="component" value="Unassembled WGS sequence"/>
</dbReference>
<dbReference type="Gene3D" id="3.40.1580.10">
    <property type="entry name" value="SMI1/KNR4-like"/>
    <property type="match status" value="1"/>
</dbReference>
<organism evidence="2 3">
    <name type="scientific">Desmospora activa DSM 45169</name>
    <dbReference type="NCBI Taxonomy" id="1121389"/>
    <lineage>
        <taxon>Bacteria</taxon>
        <taxon>Bacillati</taxon>
        <taxon>Bacillota</taxon>
        <taxon>Bacilli</taxon>
        <taxon>Bacillales</taxon>
        <taxon>Thermoactinomycetaceae</taxon>
        <taxon>Desmospora</taxon>
    </lineage>
</organism>
<proteinExistence type="predicted"/>
<accession>A0A2T4Z6P8</accession>
<evidence type="ECO:0000259" key="1">
    <source>
        <dbReference type="SMART" id="SM00860"/>
    </source>
</evidence>
<name>A0A2T4Z6P8_9BACL</name>
<dbReference type="InterPro" id="IPR037883">
    <property type="entry name" value="Knr4/Smi1-like_sf"/>
</dbReference>
<evidence type="ECO:0000313" key="2">
    <source>
        <dbReference type="EMBL" id="PTM57550.1"/>
    </source>
</evidence>
<dbReference type="SMART" id="SM00860">
    <property type="entry name" value="SMI1_KNR4"/>
    <property type="match status" value="1"/>
</dbReference>